<organism evidence="1 2">
    <name type="scientific">Plakobranchus ocellatus</name>
    <dbReference type="NCBI Taxonomy" id="259542"/>
    <lineage>
        <taxon>Eukaryota</taxon>
        <taxon>Metazoa</taxon>
        <taxon>Spiralia</taxon>
        <taxon>Lophotrochozoa</taxon>
        <taxon>Mollusca</taxon>
        <taxon>Gastropoda</taxon>
        <taxon>Heterobranchia</taxon>
        <taxon>Euthyneura</taxon>
        <taxon>Panpulmonata</taxon>
        <taxon>Sacoglossa</taxon>
        <taxon>Placobranchoidea</taxon>
        <taxon>Plakobranchidae</taxon>
        <taxon>Plakobranchus</taxon>
    </lineage>
</organism>
<sequence length="109" mass="12116">MAACAVDESFPQVTDQPKKRLKLGSTKKIRKLEALSGHQTGEDYRCNRPHCFQVTSAEERHSLVGHFNSVFNKDAQDSLLAALINVGSVEHKLSHRGVVEEAQNPHDHS</sequence>
<name>A0AAV4A6Y6_9GAST</name>
<dbReference type="AlphaFoldDB" id="A0AAV4A6Y6"/>
<evidence type="ECO:0000313" key="1">
    <source>
        <dbReference type="EMBL" id="GFO02478.1"/>
    </source>
</evidence>
<keyword evidence="2" id="KW-1185">Reference proteome</keyword>
<dbReference type="Proteomes" id="UP000735302">
    <property type="component" value="Unassembled WGS sequence"/>
</dbReference>
<accession>A0AAV4A6Y6</accession>
<evidence type="ECO:0000313" key="2">
    <source>
        <dbReference type="Proteomes" id="UP000735302"/>
    </source>
</evidence>
<dbReference type="EMBL" id="BLXT01003598">
    <property type="protein sequence ID" value="GFO02478.1"/>
    <property type="molecule type" value="Genomic_DNA"/>
</dbReference>
<protein>
    <submittedName>
        <fullName evidence="1">Uncharacterized protein</fullName>
    </submittedName>
</protein>
<gene>
    <name evidence="1" type="ORF">PoB_002898300</name>
</gene>
<proteinExistence type="predicted"/>
<reference evidence="1 2" key="1">
    <citation type="journal article" date="2021" name="Elife">
        <title>Chloroplast acquisition without the gene transfer in kleptoplastic sea slugs, Plakobranchus ocellatus.</title>
        <authorList>
            <person name="Maeda T."/>
            <person name="Takahashi S."/>
            <person name="Yoshida T."/>
            <person name="Shimamura S."/>
            <person name="Takaki Y."/>
            <person name="Nagai Y."/>
            <person name="Toyoda A."/>
            <person name="Suzuki Y."/>
            <person name="Arimoto A."/>
            <person name="Ishii H."/>
            <person name="Satoh N."/>
            <person name="Nishiyama T."/>
            <person name="Hasebe M."/>
            <person name="Maruyama T."/>
            <person name="Minagawa J."/>
            <person name="Obokata J."/>
            <person name="Shigenobu S."/>
        </authorList>
    </citation>
    <scope>NUCLEOTIDE SEQUENCE [LARGE SCALE GENOMIC DNA]</scope>
</reference>
<comment type="caution">
    <text evidence="1">The sequence shown here is derived from an EMBL/GenBank/DDBJ whole genome shotgun (WGS) entry which is preliminary data.</text>
</comment>